<proteinExistence type="inferred from homology"/>
<dbReference type="InterPro" id="IPR020814">
    <property type="entry name" value="Ribosomal_S6_plastid/chlpt"/>
</dbReference>
<protein>
    <recommendedName>
        <fullName evidence="5">Small ribosomal subunit protein bS6</fullName>
    </recommendedName>
    <alternativeName>
        <fullName evidence="6">30S ribosomal protein S6</fullName>
    </alternativeName>
</protein>
<comment type="similarity">
    <text evidence="1">Belongs to the bacterial ribosomal protein bS6 family.</text>
</comment>
<evidence type="ECO:0000256" key="1">
    <source>
        <dbReference type="ARBA" id="ARBA00009512"/>
    </source>
</evidence>
<evidence type="ECO:0000313" key="7">
    <source>
        <dbReference type="EMBL" id="MBC2592831.1"/>
    </source>
</evidence>
<dbReference type="Pfam" id="PF01250">
    <property type="entry name" value="Ribosomal_S6"/>
    <property type="match status" value="1"/>
</dbReference>
<gene>
    <name evidence="7" type="ORF">H5P28_01015</name>
</gene>
<reference evidence="7 8" key="1">
    <citation type="submission" date="2020-07" db="EMBL/GenBank/DDBJ databases">
        <authorList>
            <person name="Feng X."/>
        </authorList>
    </citation>
    <scope>NUCLEOTIDE SEQUENCE [LARGE SCALE GENOMIC DNA]</scope>
    <source>
        <strain evidence="7 8">JCM31066</strain>
    </source>
</reference>
<keyword evidence="3" id="KW-0687">Ribonucleoprotein</keyword>
<evidence type="ECO:0000256" key="3">
    <source>
        <dbReference type="ARBA" id="ARBA00023274"/>
    </source>
</evidence>
<dbReference type="SUPFAM" id="SSF54995">
    <property type="entry name" value="Ribosomal protein S6"/>
    <property type="match status" value="1"/>
</dbReference>
<dbReference type="RefSeq" id="WP_185673845.1">
    <property type="nucleotide sequence ID" value="NZ_JACHVB010000011.1"/>
</dbReference>
<name>A0A842HBM6_9BACT</name>
<evidence type="ECO:0000313" key="8">
    <source>
        <dbReference type="Proteomes" id="UP000546464"/>
    </source>
</evidence>
<dbReference type="InterPro" id="IPR000529">
    <property type="entry name" value="Ribosomal_bS6"/>
</dbReference>
<dbReference type="GO" id="GO:0006412">
    <property type="term" value="P:translation"/>
    <property type="evidence" value="ECO:0007669"/>
    <property type="project" value="InterPro"/>
</dbReference>
<accession>A0A842HBM6</accession>
<evidence type="ECO:0000256" key="2">
    <source>
        <dbReference type="ARBA" id="ARBA00022980"/>
    </source>
</evidence>
<dbReference type="GO" id="GO:0019843">
    <property type="term" value="F:rRNA binding"/>
    <property type="evidence" value="ECO:0007669"/>
    <property type="project" value="InterPro"/>
</dbReference>
<evidence type="ECO:0000256" key="4">
    <source>
        <dbReference type="ARBA" id="ARBA00035104"/>
    </source>
</evidence>
<dbReference type="Gene3D" id="3.30.70.60">
    <property type="match status" value="1"/>
</dbReference>
<dbReference type="InterPro" id="IPR014717">
    <property type="entry name" value="Transl_elong_EF1B/ribsomal_bS6"/>
</dbReference>
<evidence type="ECO:0000256" key="6">
    <source>
        <dbReference type="ARBA" id="ARBA00035520"/>
    </source>
</evidence>
<dbReference type="InterPro" id="IPR035980">
    <property type="entry name" value="Ribosomal_bS6_sf"/>
</dbReference>
<dbReference type="EMBL" id="JACHVB010000011">
    <property type="protein sequence ID" value="MBC2592831.1"/>
    <property type="molecule type" value="Genomic_DNA"/>
</dbReference>
<dbReference type="GO" id="GO:1990904">
    <property type="term" value="C:ribonucleoprotein complex"/>
    <property type="evidence" value="ECO:0007669"/>
    <property type="project" value="UniProtKB-KW"/>
</dbReference>
<evidence type="ECO:0000256" key="5">
    <source>
        <dbReference type="ARBA" id="ARBA00035294"/>
    </source>
</evidence>
<organism evidence="7 8">
    <name type="scientific">Ruficoccus amylovorans</name>
    <dbReference type="NCBI Taxonomy" id="1804625"/>
    <lineage>
        <taxon>Bacteria</taxon>
        <taxon>Pseudomonadati</taxon>
        <taxon>Verrucomicrobiota</taxon>
        <taxon>Opitutia</taxon>
        <taxon>Puniceicoccales</taxon>
        <taxon>Cerasicoccaceae</taxon>
        <taxon>Ruficoccus</taxon>
    </lineage>
</organism>
<dbReference type="AlphaFoldDB" id="A0A842HBM6"/>
<dbReference type="Proteomes" id="UP000546464">
    <property type="component" value="Unassembled WGS sequence"/>
</dbReference>
<comment type="caution">
    <text evidence="7">The sequence shown here is derived from an EMBL/GenBank/DDBJ whole genome shotgun (WGS) entry which is preliminary data.</text>
</comment>
<dbReference type="GO" id="GO:0005840">
    <property type="term" value="C:ribosome"/>
    <property type="evidence" value="ECO:0007669"/>
    <property type="project" value="UniProtKB-KW"/>
</dbReference>
<keyword evidence="8" id="KW-1185">Reference proteome</keyword>
<dbReference type="CDD" id="cd00473">
    <property type="entry name" value="bS6"/>
    <property type="match status" value="1"/>
</dbReference>
<dbReference type="GO" id="GO:0003735">
    <property type="term" value="F:structural constituent of ribosome"/>
    <property type="evidence" value="ECO:0007669"/>
    <property type="project" value="InterPro"/>
</dbReference>
<keyword evidence="2 7" id="KW-0689">Ribosomal protein</keyword>
<comment type="function">
    <text evidence="4">Binds together with bS18 to 16S ribosomal RNA.</text>
</comment>
<sequence>MSDTATQSQYLATVILDTRNYTDAVETLIEKIKDGFTAIGFEVGKVENLGQKDFVRTTDRHFQGGIFVQYALTGPAAASTQIQEKFRLDKQVNRILVQSKD</sequence>